<comment type="caution">
    <text evidence="1">The sequence shown here is derived from an EMBL/GenBank/DDBJ whole genome shotgun (WGS) entry which is preliminary data.</text>
</comment>
<dbReference type="EMBL" id="JAWXVI010000009">
    <property type="protein sequence ID" value="MDX6191059.1"/>
    <property type="molecule type" value="Genomic_DNA"/>
</dbReference>
<dbReference type="RefSeq" id="WP_230002999.1">
    <property type="nucleotide sequence ID" value="NZ_CP087134.1"/>
</dbReference>
<gene>
    <name evidence="1" type="ORF">SGQ83_17015</name>
</gene>
<accession>A0ABU4REN4</accession>
<dbReference type="Proteomes" id="UP001273350">
    <property type="component" value="Unassembled WGS sequence"/>
</dbReference>
<organism evidence="1 2">
    <name type="scientific">Flavobacterium cupriresistens</name>
    <dbReference type="NCBI Taxonomy" id="2893885"/>
    <lineage>
        <taxon>Bacteria</taxon>
        <taxon>Pseudomonadati</taxon>
        <taxon>Bacteroidota</taxon>
        <taxon>Flavobacteriia</taxon>
        <taxon>Flavobacteriales</taxon>
        <taxon>Flavobacteriaceae</taxon>
        <taxon>Flavobacterium</taxon>
    </lineage>
</organism>
<evidence type="ECO:0000313" key="2">
    <source>
        <dbReference type="Proteomes" id="UP001273350"/>
    </source>
</evidence>
<proteinExistence type="predicted"/>
<evidence type="ECO:0000313" key="1">
    <source>
        <dbReference type="EMBL" id="MDX6191059.1"/>
    </source>
</evidence>
<name>A0ABU4REN4_9FLAO</name>
<protein>
    <recommendedName>
        <fullName evidence="3">WGR domain-containing protein</fullName>
    </recommendedName>
</protein>
<sequence length="173" mass="20620">MIKLYKTIQNQLHYWEIWQVDEKTAIVYWGIVGKLGQYKEIKSGIFINLPRTLRSRINTKRKEGYTELDEKQFLYLEIAYKNQTFEKEKDLEKRYNLEERITHILELRSLGHCNSIATKCDSLEIGCIVTDYNLAKKVIDEELKNIEFGDYTIIYKHSCKSNLTKMLLRTQQN</sequence>
<keyword evidence="2" id="KW-1185">Reference proteome</keyword>
<evidence type="ECO:0008006" key="3">
    <source>
        <dbReference type="Google" id="ProtNLM"/>
    </source>
</evidence>
<reference evidence="1 2" key="1">
    <citation type="submission" date="2023-11" db="EMBL/GenBank/DDBJ databases">
        <title>Unpublished Manusciprt.</title>
        <authorList>
            <person name="Saticioglu I.B."/>
            <person name="Ay H."/>
            <person name="Ajmi N."/>
            <person name="Altun S."/>
            <person name="Duman M."/>
        </authorList>
    </citation>
    <scope>NUCLEOTIDE SEQUENCE [LARGE SCALE GENOMIC DNA]</scope>
    <source>
        <strain evidence="1 2">Fl-318</strain>
    </source>
</reference>